<feature type="region of interest" description="Disordered" evidence="1">
    <location>
        <begin position="1"/>
        <end position="57"/>
    </location>
</feature>
<feature type="compositionally biased region" description="Basic and acidic residues" evidence="1">
    <location>
        <begin position="44"/>
        <end position="57"/>
    </location>
</feature>
<dbReference type="GeneID" id="36545342"/>
<evidence type="ECO:0000313" key="3">
    <source>
        <dbReference type="Proteomes" id="UP000234254"/>
    </source>
</evidence>
<proteinExistence type="predicted"/>
<keyword evidence="3" id="KW-1185">Reference proteome</keyword>
<gene>
    <name evidence="2" type="ORF">P168DRAFT_293482</name>
</gene>
<comment type="caution">
    <text evidence="2">The sequence shown here is derived from an EMBL/GenBank/DDBJ whole genome shotgun (WGS) entry which is preliminary data.</text>
</comment>
<name>A0A2I1CSP1_ASPC2</name>
<dbReference type="VEuPathDB" id="FungiDB:P168DRAFT_293482"/>
<accession>A0A2I1CSP1</accession>
<protein>
    <submittedName>
        <fullName evidence="2">Uncharacterized protein</fullName>
    </submittedName>
</protein>
<evidence type="ECO:0000256" key="1">
    <source>
        <dbReference type="SAM" id="MobiDB-lite"/>
    </source>
</evidence>
<sequence>MATTRGVGGRRQEENFSEANKKRKRKEKEQGISQRPCKRGSSSEARRESRGGETKWL</sequence>
<dbReference type="EMBL" id="MSFM01000014">
    <property type="protein sequence ID" value="PKY00639.1"/>
    <property type="molecule type" value="Genomic_DNA"/>
</dbReference>
<dbReference type="AlphaFoldDB" id="A0A2I1CSP1"/>
<dbReference type="RefSeq" id="XP_024689233.1">
    <property type="nucleotide sequence ID" value="XM_024837818.1"/>
</dbReference>
<dbReference type="Proteomes" id="UP000234254">
    <property type="component" value="Unassembled WGS sequence"/>
</dbReference>
<organism evidence="2 3">
    <name type="scientific">Aspergillus campestris (strain IBT 28561)</name>
    <dbReference type="NCBI Taxonomy" id="1392248"/>
    <lineage>
        <taxon>Eukaryota</taxon>
        <taxon>Fungi</taxon>
        <taxon>Dikarya</taxon>
        <taxon>Ascomycota</taxon>
        <taxon>Pezizomycotina</taxon>
        <taxon>Eurotiomycetes</taxon>
        <taxon>Eurotiomycetidae</taxon>
        <taxon>Eurotiales</taxon>
        <taxon>Aspergillaceae</taxon>
        <taxon>Aspergillus</taxon>
        <taxon>Aspergillus subgen. Circumdati</taxon>
    </lineage>
</organism>
<evidence type="ECO:0000313" key="2">
    <source>
        <dbReference type="EMBL" id="PKY00639.1"/>
    </source>
</evidence>
<reference evidence="2" key="1">
    <citation type="submission" date="2016-12" db="EMBL/GenBank/DDBJ databases">
        <title>The genomes of Aspergillus section Nigri reveals drivers in fungal speciation.</title>
        <authorList>
            <consortium name="DOE Joint Genome Institute"/>
            <person name="Vesth T.C."/>
            <person name="Nybo J."/>
            <person name="Theobald S."/>
            <person name="Brandl J."/>
            <person name="Frisvad J.C."/>
            <person name="Nielsen K.F."/>
            <person name="Lyhne E.K."/>
            <person name="Kogle M.E."/>
            <person name="Kuo A."/>
            <person name="Riley R."/>
            <person name="Clum A."/>
            <person name="Nolan M."/>
            <person name="Lipzen A."/>
            <person name="Salamov A."/>
            <person name="Henrissat B."/>
            <person name="Wiebenga A."/>
            <person name="De vries R.P."/>
            <person name="Grigoriev I.V."/>
            <person name="Mortensen U.H."/>
            <person name="Andersen M.R."/>
            <person name="Baker S.E."/>
        </authorList>
    </citation>
    <scope>NUCLEOTIDE SEQUENCE</scope>
    <source>
        <strain evidence="2">IBT 28561</strain>
    </source>
</reference>